<dbReference type="EMBL" id="OBEB01000001">
    <property type="protein sequence ID" value="SNY43137.1"/>
    <property type="molecule type" value="Genomic_DNA"/>
</dbReference>
<dbReference type="Proteomes" id="UP000219353">
    <property type="component" value="Unassembled WGS sequence"/>
</dbReference>
<evidence type="ECO:0000259" key="1">
    <source>
        <dbReference type="Pfam" id="PF00903"/>
    </source>
</evidence>
<dbReference type="Gene3D" id="3.10.180.10">
    <property type="entry name" value="2,3-Dihydroxybiphenyl 1,2-Dioxygenase, domain 1"/>
    <property type="match status" value="1"/>
</dbReference>
<dbReference type="AlphaFoldDB" id="A0A285I5M3"/>
<name>A0A285I5M3_9GAMM</name>
<dbReference type="InterPro" id="IPR004360">
    <property type="entry name" value="Glyas_Fos-R_dOase_dom"/>
</dbReference>
<reference evidence="3" key="1">
    <citation type="submission" date="2017-09" db="EMBL/GenBank/DDBJ databases">
        <authorList>
            <person name="Varghese N."/>
            <person name="Submissions S."/>
        </authorList>
    </citation>
    <scope>NUCLEOTIDE SEQUENCE [LARGE SCALE GENOMIC DNA]</scope>
    <source>
        <strain evidence="3">CGMCC 1.12461</strain>
    </source>
</reference>
<evidence type="ECO:0000313" key="3">
    <source>
        <dbReference type="Proteomes" id="UP000219353"/>
    </source>
</evidence>
<sequence length="117" mass="12987">MTGPAKHGALVYSNNIKALAHFYTELFSMTVTRETSELISLVKDGFNIIIHIPPVTIPQSDFNTIKLFMAVDDLETAKLKAVELGGRFFDGVWSNPLFTVCNIADSDGNHIQLREFA</sequence>
<keyword evidence="3" id="KW-1185">Reference proteome</keyword>
<accession>A0A285I5M3</accession>
<proteinExistence type="predicted"/>
<gene>
    <name evidence="2" type="ORF">SAMN06297280_0538</name>
</gene>
<protein>
    <recommendedName>
        <fullName evidence="1">Glyoxalase/fosfomycin resistance/dioxygenase domain-containing protein</fullName>
    </recommendedName>
</protein>
<dbReference type="InterPro" id="IPR029068">
    <property type="entry name" value="Glyas_Bleomycin-R_OHBP_Dase"/>
</dbReference>
<organism evidence="2 3">
    <name type="scientific">Arsukibacterium tuosuense</name>
    <dbReference type="NCBI Taxonomy" id="1323745"/>
    <lineage>
        <taxon>Bacteria</taxon>
        <taxon>Pseudomonadati</taxon>
        <taxon>Pseudomonadota</taxon>
        <taxon>Gammaproteobacteria</taxon>
        <taxon>Chromatiales</taxon>
        <taxon>Chromatiaceae</taxon>
        <taxon>Arsukibacterium</taxon>
    </lineage>
</organism>
<dbReference type="SUPFAM" id="SSF54593">
    <property type="entry name" value="Glyoxalase/Bleomycin resistance protein/Dihydroxybiphenyl dioxygenase"/>
    <property type="match status" value="1"/>
</dbReference>
<feature type="domain" description="Glyoxalase/fosfomycin resistance/dioxygenase" evidence="1">
    <location>
        <begin position="10"/>
        <end position="113"/>
    </location>
</feature>
<dbReference type="Pfam" id="PF00903">
    <property type="entry name" value="Glyoxalase"/>
    <property type="match status" value="1"/>
</dbReference>
<evidence type="ECO:0000313" key="2">
    <source>
        <dbReference type="EMBL" id="SNY43137.1"/>
    </source>
</evidence>